<name>A0A845QUW8_9CLOT</name>
<organism evidence="8 9">
    <name type="scientific">Senegalia massiliensis</name>
    <dbReference type="NCBI Taxonomy" id="1720316"/>
    <lineage>
        <taxon>Bacteria</taxon>
        <taxon>Bacillati</taxon>
        <taxon>Bacillota</taxon>
        <taxon>Clostridia</taxon>
        <taxon>Eubacteriales</taxon>
        <taxon>Clostridiaceae</taxon>
        <taxon>Senegalia</taxon>
    </lineage>
</organism>
<keyword evidence="9" id="KW-1185">Reference proteome</keyword>
<evidence type="ECO:0000259" key="7">
    <source>
        <dbReference type="Pfam" id="PF10035"/>
    </source>
</evidence>
<evidence type="ECO:0000313" key="9">
    <source>
        <dbReference type="Proteomes" id="UP000467132"/>
    </source>
</evidence>
<dbReference type="Pfam" id="PF10035">
    <property type="entry name" value="DUF2179"/>
    <property type="match status" value="1"/>
</dbReference>
<keyword evidence="4 6" id="KW-1133">Transmembrane helix</keyword>
<keyword evidence="3 6" id="KW-0812">Transmembrane</keyword>
<dbReference type="InterPro" id="IPR015867">
    <property type="entry name" value="N-reg_PII/ATP_PRibTrfase_C"/>
</dbReference>
<feature type="transmembrane region" description="Helical" evidence="6">
    <location>
        <begin position="12"/>
        <end position="33"/>
    </location>
</feature>
<evidence type="ECO:0000256" key="3">
    <source>
        <dbReference type="ARBA" id="ARBA00022692"/>
    </source>
</evidence>
<feature type="domain" description="DUF2179" evidence="7">
    <location>
        <begin position="224"/>
        <end position="278"/>
    </location>
</feature>
<gene>
    <name evidence="8" type="ORF">D3Z33_05505</name>
</gene>
<feature type="transmembrane region" description="Helical" evidence="6">
    <location>
        <begin position="149"/>
        <end position="171"/>
    </location>
</feature>
<protein>
    <submittedName>
        <fullName evidence="8">YitT family protein</fullName>
    </submittedName>
</protein>
<evidence type="ECO:0000313" key="8">
    <source>
        <dbReference type="EMBL" id="NBI06315.1"/>
    </source>
</evidence>
<dbReference type="RefSeq" id="WP_160196785.1">
    <property type="nucleotide sequence ID" value="NZ_QXXA01000005.1"/>
</dbReference>
<evidence type="ECO:0000256" key="6">
    <source>
        <dbReference type="SAM" id="Phobius"/>
    </source>
</evidence>
<accession>A0A845QUW8</accession>
<keyword evidence="5 6" id="KW-0472">Membrane</keyword>
<evidence type="ECO:0000256" key="1">
    <source>
        <dbReference type="ARBA" id="ARBA00004651"/>
    </source>
</evidence>
<feature type="transmembrane region" description="Helical" evidence="6">
    <location>
        <begin position="80"/>
        <end position="98"/>
    </location>
</feature>
<dbReference type="Pfam" id="PF02588">
    <property type="entry name" value="YitT_membrane"/>
    <property type="match status" value="1"/>
</dbReference>
<dbReference type="PIRSF" id="PIRSF006483">
    <property type="entry name" value="Membrane_protein_YitT"/>
    <property type="match status" value="1"/>
</dbReference>
<dbReference type="InterPro" id="IPR019264">
    <property type="entry name" value="DUF2179"/>
</dbReference>
<dbReference type="EMBL" id="QXXA01000005">
    <property type="protein sequence ID" value="NBI06315.1"/>
    <property type="molecule type" value="Genomic_DNA"/>
</dbReference>
<comment type="caution">
    <text evidence="8">The sequence shown here is derived from an EMBL/GenBank/DDBJ whole genome shotgun (WGS) entry which is preliminary data.</text>
</comment>
<keyword evidence="2" id="KW-1003">Cell membrane</keyword>
<dbReference type="Proteomes" id="UP000467132">
    <property type="component" value="Unassembled WGS sequence"/>
</dbReference>
<dbReference type="Gene3D" id="3.30.70.120">
    <property type="match status" value="1"/>
</dbReference>
<dbReference type="GO" id="GO:0005886">
    <property type="term" value="C:plasma membrane"/>
    <property type="evidence" value="ECO:0007669"/>
    <property type="project" value="UniProtKB-SubCell"/>
</dbReference>
<reference evidence="8 9" key="1">
    <citation type="submission" date="2018-08" db="EMBL/GenBank/DDBJ databases">
        <title>Murine metabolic-syndrome-specific gut microbial biobank.</title>
        <authorList>
            <person name="Liu C."/>
        </authorList>
    </citation>
    <scope>NUCLEOTIDE SEQUENCE [LARGE SCALE GENOMIC DNA]</scope>
    <source>
        <strain evidence="8 9">583</strain>
    </source>
</reference>
<proteinExistence type="predicted"/>
<dbReference type="PANTHER" id="PTHR33545:SF5">
    <property type="entry name" value="UPF0750 MEMBRANE PROTEIN YITT"/>
    <property type="match status" value="1"/>
</dbReference>
<sequence>MAKKILKSEWLKSSVVILLGTLIMSIGINAFIIPHNLLAGGISGLAIILKYITGLNTGIFVLLLNIPIFIFGIKEIDRRFAFVSIVGMTSLSFFLYITEFLSETMWIEDILASTIYGGIFIGFSSGVIFKVRASTGGTDIVSVIMKKKFEIGISTILFVTNVIIVLINATISDYTLAIYTLISMFIASAVMNKIIIGLDTKKLVLIVTNNYEDLSTALMKRVNRGITFLEGEGAYSRRKHKVIYCVVSTRQLAVVKNVVTDIDENAFMTVMDTAEIHGSGFKKPVF</sequence>
<dbReference type="AlphaFoldDB" id="A0A845QUW8"/>
<comment type="subcellular location">
    <subcellularLocation>
        <location evidence="1">Cell membrane</location>
        <topology evidence="1">Multi-pass membrane protein</topology>
    </subcellularLocation>
</comment>
<evidence type="ECO:0000256" key="2">
    <source>
        <dbReference type="ARBA" id="ARBA00022475"/>
    </source>
</evidence>
<dbReference type="OrthoDB" id="9779786at2"/>
<dbReference type="CDD" id="cd16380">
    <property type="entry name" value="YitT_C"/>
    <property type="match status" value="1"/>
</dbReference>
<evidence type="ECO:0000256" key="4">
    <source>
        <dbReference type="ARBA" id="ARBA00022989"/>
    </source>
</evidence>
<feature type="transmembrane region" description="Helical" evidence="6">
    <location>
        <begin position="110"/>
        <end position="129"/>
    </location>
</feature>
<feature type="transmembrane region" description="Helical" evidence="6">
    <location>
        <begin position="45"/>
        <end position="73"/>
    </location>
</feature>
<evidence type="ECO:0000256" key="5">
    <source>
        <dbReference type="ARBA" id="ARBA00023136"/>
    </source>
</evidence>
<dbReference type="InterPro" id="IPR003740">
    <property type="entry name" value="YitT"/>
</dbReference>
<dbReference type="InterPro" id="IPR051461">
    <property type="entry name" value="UPF0750_membrane"/>
</dbReference>
<dbReference type="PANTHER" id="PTHR33545">
    <property type="entry name" value="UPF0750 MEMBRANE PROTEIN YITT-RELATED"/>
    <property type="match status" value="1"/>
</dbReference>
<feature type="transmembrane region" description="Helical" evidence="6">
    <location>
        <begin position="177"/>
        <end position="196"/>
    </location>
</feature>